<dbReference type="Proteomes" id="UP000218263">
    <property type="component" value="Chromosome"/>
</dbReference>
<dbReference type="EMBL" id="AP017313">
    <property type="protein sequence ID" value="BAU54573.1"/>
    <property type="molecule type" value="Genomic_DNA"/>
</dbReference>
<evidence type="ECO:0000313" key="1">
    <source>
        <dbReference type="EMBL" id="BAU54573.1"/>
    </source>
</evidence>
<dbReference type="OrthoDB" id="1467713at2"/>
<keyword evidence="2" id="KW-1185">Reference proteome</keyword>
<proteinExistence type="predicted"/>
<sequence length="82" mass="9761">MRIIAELPHPEFKISILNMNSKYIVKIEQGSFEQTYKIAEIDLLDGVNSIFEIMDEAFLKTVSARFAEMRKDFKETYQRYNY</sequence>
<evidence type="ECO:0000313" key="2">
    <source>
        <dbReference type="Proteomes" id="UP000218263"/>
    </source>
</evidence>
<accession>A0A0X8X3R6</accession>
<organism evidence="1 2">
    <name type="scientific">Mucilaginibacter gotjawali</name>
    <dbReference type="NCBI Taxonomy" id="1550579"/>
    <lineage>
        <taxon>Bacteria</taxon>
        <taxon>Pseudomonadati</taxon>
        <taxon>Bacteroidota</taxon>
        <taxon>Sphingobacteriia</taxon>
        <taxon>Sphingobacteriales</taxon>
        <taxon>Sphingobacteriaceae</taxon>
        <taxon>Mucilaginibacter</taxon>
    </lineage>
</organism>
<dbReference type="RefSeq" id="WP_096352564.1">
    <property type="nucleotide sequence ID" value="NZ_AP017313.1"/>
</dbReference>
<protein>
    <submittedName>
        <fullName evidence="1">Uncharacterized protein</fullName>
    </submittedName>
</protein>
<dbReference type="AlphaFoldDB" id="A0A0X8X3R6"/>
<gene>
    <name evidence="1" type="ORF">MgSA37_02749</name>
</gene>
<reference evidence="1 2" key="1">
    <citation type="submission" date="2015-12" db="EMBL/GenBank/DDBJ databases">
        <title>Genome sequence of Mucilaginibacter gotjawali.</title>
        <authorList>
            <person name="Lee J.S."/>
            <person name="Lee K.C."/>
            <person name="Kim K.K."/>
            <person name="Lee B.W."/>
        </authorList>
    </citation>
    <scope>NUCLEOTIDE SEQUENCE [LARGE SCALE GENOMIC DNA]</scope>
    <source>
        <strain evidence="1 2">SA3-7</strain>
    </source>
</reference>
<name>A0A0X8X3R6_9SPHI</name>
<dbReference type="KEGG" id="mgot:MgSA37_02749"/>